<dbReference type="GO" id="GO:0046951">
    <property type="term" value="P:ketone body biosynthetic process"/>
    <property type="evidence" value="ECO:0007669"/>
    <property type="project" value="TreeGrafter"/>
</dbReference>
<dbReference type="PROSITE" id="PS50991">
    <property type="entry name" value="PYR_CT"/>
    <property type="match status" value="1"/>
</dbReference>
<comment type="catalytic activity">
    <reaction evidence="6">
        <text>(3S)-3-hydroxy-3-methylglutaryl-CoA = acetoacetate + acetyl-CoA</text>
        <dbReference type="Rhea" id="RHEA:24404"/>
        <dbReference type="ChEBI" id="CHEBI:13705"/>
        <dbReference type="ChEBI" id="CHEBI:43074"/>
        <dbReference type="ChEBI" id="CHEBI:57288"/>
        <dbReference type="EC" id="4.1.3.4"/>
    </reaction>
</comment>
<dbReference type="InterPro" id="IPR043594">
    <property type="entry name" value="HMGL"/>
</dbReference>
<gene>
    <name evidence="8" type="ORF">BSTOLATCC_MIC45776</name>
</gene>
<evidence type="ECO:0000256" key="6">
    <source>
        <dbReference type="ARBA" id="ARBA00049877"/>
    </source>
</evidence>
<evidence type="ECO:0000256" key="1">
    <source>
        <dbReference type="ARBA" id="ARBA00005143"/>
    </source>
</evidence>
<dbReference type="CDD" id="cd07938">
    <property type="entry name" value="DRE_TIM_HMGL"/>
    <property type="match status" value="1"/>
</dbReference>
<name>A0AAU9JTR8_9CILI</name>
<dbReference type="FunFam" id="3.20.20.70:FF:000071">
    <property type="entry name" value="Hydroxymethylglutaryl-CoA lyase"/>
    <property type="match status" value="1"/>
</dbReference>
<evidence type="ECO:0000256" key="2">
    <source>
        <dbReference type="ARBA" id="ARBA00009405"/>
    </source>
</evidence>
<dbReference type="NCBIfam" id="NF004283">
    <property type="entry name" value="PRK05692.1"/>
    <property type="match status" value="1"/>
</dbReference>
<dbReference type="PANTHER" id="PTHR42738:SF7">
    <property type="entry name" value="HYDROXYMETHYLGLUTARYL-COA LYASE"/>
    <property type="match status" value="1"/>
</dbReference>
<dbReference type="GO" id="GO:0046872">
    <property type="term" value="F:metal ion binding"/>
    <property type="evidence" value="ECO:0007669"/>
    <property type="project" value="UniProtKB-KW"/>
</dbReference>
<accession>A0AAU9JTR8</accession>
<dbReference type="InterPro" id="IPR013785">
    <property type="entry name" value="Aldolase_TIM"/>
</dbReference>
<proteinExistence type="inferred from homology"/>
<dbReference type="AlphaFoldDB" id="A0AAU9JTR8"/>
<evidence type="ECO:0000256" key="3">
    <source>
        <dbReference type="ARBA" id="ARBA00012910"/>
    </source>
</evidence>
<evidence type="ECO:0000256" key="5">
    <source>
        <dbReference type="ARBA" id="ARBA00023239"/>
    </source>
</evidence>
<dbReference type="Proteomes" id="UP001162131">
    <property type="component" value="Unassembled WGS sequence"/>
</dbReference>
<dbReference type="Gene3D" id="3.20.20.70">
    <property type="entry name" value="Aldolase class I"/>
    <property type="match status" value="1"/>
</dbReference>
<sequence>MRALREITTHFKGKNFPKFVTIKEVGPSDGLINEKKAVSLEKRVEFVNRLSECGYKYIEATRFVNSKGFPQMADNTKLFQQIHKAEGICYYVFIPNLNGLESALQASIKEISIFASASESYSERFLNTSIAKSFIRYEPLMEWAYDNNLKIRGTVACSVGCPFEGNIDPMAVRDVAKRMQEMGCYEICLEDSNGVGTPTRIQMMLQAVLKDIPPQQLALHCHNTRGRAIQNILTGLEMGVTIVDSSIAALGGCQFESGKVGNVSTEDVVHVLSQLGVETGLNLSKLEETANWISSELGRENRSLYRSIS</sequence>
<keyword evidence="9" id="KW-1185">Reference proteome</keyword>
<dbReference type="EC" id="4.1.3.4" evidence="3"/>
<dbReference type="GO" id="GO:0006552">
    <property type="term" value="P:L-leucine catabolic process"/>
    <property type="evidence" value="ECO:0007669"/>
    <property type="project" value="TreeGrafter"/>
</dbReference>
<dbReference type="SUPFAM" id="SSF51569">
    <property type="entry name" value="Aldolase"/>
    <property type="match status" value="1"/>
</dbReference>
<feature type="domain" description="Pyruvate carboxyltransferase" evidence="7">
    <location>
        <begin position="20"/>
        <end position="287"/>
    </location>
</feature>
<evidence type="ECO:0000313" key="9">
    <source>
        <dbReference type="Proteomes" id="UP001162131"/>
    </source>
</evidence>
<organism evidence="8 9">
    <name type="scientific">Blepharisma stoltei</name>
    <dbReference type="NCBI Taxonomy" id="1481888"/>
    <lineage>
        <taxon>Eukaryota</taxon>
        <taxon>Sar</taxon>
        <taxon>Alveolata</taxon>
        <taxon>Ciliophora</taxon>
        <taxon>Postciliodesmatophora</taxon>
        <taxon>Heterotrichea</taxon>
        <taxon>Heterotrichida</taxon>
        <taxon>Blepharismidae</taxon>
        <taxon>Blepharisma</taxon>
    </lineage>
</organism>
<evidence type="ECO:0000256" key="4">
    <source>
        <dbReference type="ARBA" id="ARBA00022723"/>
    </source>
</evidence>
<dbReference type="InterPro" id="IPR000891">
    <property type="entry name" value="PYR_CT"/>
</dbReference>
<reference evidence="8" key="1">
    <citation type="submission" date="2021-09" db="EMBL/GenBank/DDBJ databases">
        <authorList>
            <consortium name="AG Swart"/>
            <person name="Singh M."/>
            <person name="Singh A."/>
            <person name="Seah K."/>
            <person name="Emmerich C."/>
        </authorList>
    </citation>
    <scope>NUCLEOTIDE SEQUENCE</scope>
    <source>
        <strain evidence="8">ATCC30299</strain>
    </source>
</reference>
<comment type="similarity">
    <text evidence="2">Belongs to the HMG-CoA lyase family.</text>
</comment>
<comment type="caution">
    <text evidence="8">The sequence shown here is derived from an EMBL/GenBank/DDBJ whole genome shotgun (WGS) entry which is preliminary data.</text>
</comment>
<protein>
    <recommendedName>
        <fullName evidence="3">hydroxymethylglutaryl-CoA lyase</fullName>
        <ecNumber evidence="3">4.1.3.4</ecNumber>
    </recommendedName>
</protein>
<dbReference type="GO" id="GO:0004419">
    <property type="term" value="F:hydroxymethylglutaryl-CoA lyase activity"/>
    <property type="evidence" value="ECO:0007669"/>
    <property type="project" value="UniProtKB-EC"/>
</dbReference>
<evidence type="ECO:0000313" key="8">
    <source>
        <dbReference type="EMBL" id="CAG9328321.1"/>
    </source>
</evidence>
<keyword evidence="5" id="KW-0456">Lyase</keyword>
<comment type="pathway">
    <text evidence="1">Metabolic intermediate metabolism; (S)-3-hydroxy-3-methylglutaryl-CoA degradation; acetoacetate from (S)-3-hydroxy-3-methylglutaryl-CoA: step 1/1.</text>
</comment>
<keyword evidence="4" id="KW-0479">Metal-binding</keyword>
<dbReference type="Pfam" id="PF00682">
    <property type="entry name" value="HMGL-like"/>
    <property type="match status" value="1"/>
</dbReference>
<evidence type="ECO:0000259" key="7">
    <source>
        <dbReference type="PROSITE" id="PS50991"/>
    </source>
</evidence>
<dbReference type="EMBL" id="CAJZBQ010000045">
    <property type="protein sequence ID" value="CAG9328321.1"/>
    <property type="molecule type" value="Genomic_DNA"/>
</dbReference>
<dbReference type="PANTHER" id="PTHR42738">
    <property type="entry name" value="HYDROXYMETHYLGLUTARYL-COA LYASE"/>
    <property type="match status" value="1"/>
</dbReference>